<evidence type="ECO:0000256" key="1">
    <source>
        <dbReference type="SAM" id="MobiDB-lite"/>
    </source>
</evidence>
<dbReference type="Proteomes" id="UP000324222">
    <property type="component" value="Unassembled WGS sequence"/>
</dbReference>
<name>A0A5B7K0R2_PORTR</name>
<sequence length="90" mass="9928">MGVYVAHPPHPRARSDPPSRNSAGTGVLQCFLSESSQLCVKASHGVLQIKTSLGNCTRNVRQEARQLQLRRLNFALKCVSLGKHVIYVFP</sequence>
<accession>A0A5B7K0R2</accession>
<feature type="region of interest" description="Disordered" evidence="1">
    <location>
        <begin position="1"/>
        <end position="23"/>
    </location>
</feature>
<proteinExistence type="predicted"/>
<dbReference type="EMBL" id="VSRR010123114">
    <property type="protein sequence ID" value="MPD00486.1"/>
    <property type="molecule type" value="Genomic_DNA"/>
</dbReference>
<comment type="caution">
    <text evidence="2">The sequence shown here is derived from an EMBL/GenBank/DDBJ whole genome shotgun (WGS) entry which is preliminary data.</text>
</comment>
<gene>
    <name evidence="2" type="ORF">E2C01_095959</name>
</gene>
<organism evidence="2 3">
    <name type="scientific">Portunus trituberculatus</name>
    <name type="common">Swimming crab</name>
    <name type="synonym">Neptunus trituberculatus</name>
    <dbReference type="NCBI Taxonomy" id="210409"/>
    <lineage>
        <taxon>Eukaryota</taxon>
        <taxon>Metazoa</taxon>
        <taxon>Ecdysozoa</taxon>
        <taxon>Arthropoda</taxon>
        <taxon>Crustacea</taxon>
        <taxon>Multicrustacea</taxon>
        <taxon>Malacostraca</taxon>
        <taxon>Eumalacostraca</taxon>
        <taxon>Eucarida</taxon>
        <taxon>Decapoda</taxon>
        <taxon>Pleocyemata</taxon>
        <taxon>Brachyura</taxon>
        <taxon>Eubrachyura</taxon>
        <taxon>Portunoidea</taxon>
        <taxon>Portunidae</taxon>
        <taxon>Portuninae</taxon>
        <taxon>Portunus</taxon>
    </lineage>
</organism>
<keyword evidence="3" id="KW-1185">Reference proteome</keyword>
<protein>
    <submittedName>
        <fullName evidence="2">Uncharacterized protein</fullName>
    </submittedName>
</protein>
<evidence type="ECO:0000313" key="3">
    <source>
        <dbReference type="Proteomes" id="UP000324222"/>
    </source>
</evidence>
<dbReference type="AlphaFoldDB" id="A0A5B7K0R2"/>
<reference evidence="2 3" key="1">
    <citation type="submission" date="2019-05" db="EMBL/GenBank/DDBJ databases">
        <title>Another draft genome of Portunus trituberculatus and its Hox gene families provides insights of decapod evolution.</title>
        <authorList>
            <person name="Jeong J.-H."/>
            <person name="Song I."/>
            <person name="Kim S."/>
            <person name="Choi T."/>
            <person name="Kim D."/>
            <person name="Ryu S."/>
            <person name="Kim W."/>
        </authorList>
    </citation>
    <scope>NUCLEOTIDE SEQUENCE [LARGE SCALE GENOMIC DNA]</scope>
    <source>
        <tissue evidence="2">Muscle</tissue>
    </source>
</reference>
<evidence type="ECO:0000313" key="2">
    <source>
        <dbReference type="EMBL" id="MPD00486.1"/>
    </source>
</evidence>